<sequence>MSKLPSGELSITKKGDKLYLRPLSPYRYNQPSLIQEDSSSESSESLETSYDQDPSHQRTSTIIIKDIAQSYTFIPAIKNTNKNIIHEDIQSYGSNLLKKCYSSSNDEQSEDYEKDSIMISTMDPKSPLFKKNLYQGRETSIVTISSTSSEKNLKFKNFPGRNCKSRMRNRNSLFKSVTAFCSKCEQNINTEVRENQYMGTFWEKLLCNICYSDSKIREFSHVCKICESPVFRIKLRVE</sequence>
<evidence type="ECO:0000256" key="1">
    <source>
        <dbReference type="SAM" id="MobiDB-lite"/>
    </source>
</evidence>
<proteinExistence type="predicted"/>
<dbReference type="Proteomes" id="UP000187209">
    <property type="component" value="Unassembled WGS sequence"/>
</dbReference>
<dbReference type="AlphaFoldDB" id="A0A1R2C9B1"/>
<accession>A0A1R2C9B1</accession>
<gene>
    <name evidence="2" type="ORF">SteCoe_13062</name>
</gene>
<protein>
    <submittedName>
        <fullName evidence="2">Uncharacterized protein</fullName>
    </submittedName>
</protein>
<keyword evidence="3" id="KW-1185">Reference proteome</keyword>
<evidence type="ECO:0000313" key="3">
    <source>
        <dbReference type="Proteomes" id="UP000187209"/>
    </source>
</evidence>
<feature type="region of interest" description="Disordered" evidence="1">
    <location>
        <begin position="30"/>
        <end position="58"/>
    </location>
</feature>
<comment type="caution">
    <text evidence="2">The sequence shown here is derived from an EMBL/GenBank/DDBJ whole genome shotgun (WGS) entry which is preliminary data.</text>
</comment>
<dbReference type="EMBL" id="MPUH01000232">
    <property type="protein sequence ID" value="OMJ85586.1"/>
    <property type="molecule type" value="Genomic_DNA"/>
</dbReference>
<organism evidence="2 3">
    <name type="scientific">Stentor coeruleus</name>
    <dbReference type="NCBI Taxonomy" id="5963"/>
    <lineage>
        <taxon>Eukaryota</taxon>
        <taxon>Sar</taxon>
        <taxon>Alveolata</taxon>
        <taxon>Ciliophora</taxon>
        <taxon>Postciliodesmatophora</taxon>
        <taxon>Heterotrichea</taxon>
        <taxon>Heterotrichida</taxon>
        <taxon>Stentoridae</taxon>
        <taxon>Stentor</taxon>
    </lineage>
</organism>
<name>A0A1R2C9B1_9CILI</name>
<evidence type="ECO:0000313" key="2">
    <source>
        <dbReference type="EMBL" id="OMJ85586.1"/>
    </source>
</evidence>
<feature type="compositionally biased region" description="Low complexity" evidence="1">
    <location>
        <begin position="36"/>
        <end position="49"/>
    </location>
</feature>
<reference evidence="2 3" key="1">
    <citation type="submission" date="2016-11" db="EMBL/GenBank/DDBJ databases">
        <title>The macronuclear genome of Stentor coeruleus: a giant cell with tiny introns.</title>
        <authorList>
            <person name="Slabodnick M."/>
            <person name="Ruby J.G."/>
            <person name="Reiff S.B."/>
            <person name="Swart E.C."/>
            <person name="Gosai S."/>
            <person name="Prabakaran S."/>
            <person name="Witkowska E."/>
            <person name="Larue G.E."/>
            <person name="Fisher S."/>
            <person name="Freeman R.M."/>
            <person name="Gunawardena J."/>
            <person name="Chu W."/>
            <person name="Stover N.A."/>
            <person name="Gregory B.D."/>
            <person name="Nowacki M."/>
            <person name="Derisi J."/>
            <person name="Roy S.W."/>
            <person name="Marshall W.F."/>
            <person name="Sood P."/>
        </authorList>
    </citation>
    <scope>NUCLEOTIDE SEQUENCE [LARGE SCALE GENOMIC DNA]</scope>
    <source>
        <strain evidence="2">WM001</strain>
    </source>
</reference>